<keyword evidence="2" id="KW-0812">Transmembrane</keyword>
<feature type="transmembrane region" description="Helical" evidence="2">
    <location>
        <begin position="41"/>
        <end position="60"/>
    </location>
</feature>
<dbReference type="AlphaFoldDB" id="A0A811K6J4"/>
<organism evidence="3 4">
    <name type="scientific">Bursaphelenchus okinawaensis</name>
    <dbReference type="NCBI Taxonomy" id="465554"/>
    <lineage>
        <taxon>Eukaryota</taxon>
        <taxon>Metazoa</taxon>
        <taxon>Ecdysozoa</taxon>
        <taxon>Nematoda</taxon>
        <taxon>Chromadorea</taxon>
        <taxon>Rhabditida</taxon>
        <taxon>Tylenchina</taxon>
        <taxon>Tylenchomorpha</taxon>
        <taxon>Aphelenchoidea</taxon>
        <taxon>Aphelenchoididae</taxon>
        <taxon>Bursaphelenchus</taxon>
    </lineage>
</organism>
<gene>
    <name evidence="3" type="ORF">BOKJ2_LOCUS3461</name>
</gene>
<accession>A0A811K6J4</accession>
<keyword evidence="4" id="KW-1185">Reference proteome</keyword>
<name>A0A811K6J4_9BILA</name>
<dbReference type="OrthoDB" id="5884468at2759"/>
<dbReference type="Proteomes" id="UP000614601">
    <property type="component" value="Unassembled WGS sequence"/>
</dbReference>
<evidence type="ECO:0000313" key="3">
    <source>
        <dbReference type="EMBL" id="CAD5210972.1"/>
    </source>
</evidence>
<proteinExistence type="predicted"/>
<evidence type="ECO:0000256" key="1">
    <source>
        <dbReference type="SAM" id="MobiDB-lite"/>
    </source>
</evidence>
<feature type="compositionally biased region" description="Polar residues" evidence="1">
    <location>
        <begin position="174"/>
        <end position="193"/>
    </location>
</feature>
<feature type="transmembrane region" description="Helical" evidence="2">
    <location>
        <begin position="134"/>
        <end position="154"/>
    </location>
</feature>
<feature type="region of interest" description="Disordered" evidence="1">
    <location>
        <begin position="174"/>
        <end position="199"/>
    </location>
</feature>
<evidence type="ECO:0000256" key="2">
    <source>
        <dbReference type="SAM" id="Phobius"/>
    </source>
</evidence>
<feature type="transmembrane region" description="Helical" evidence="2">
    <location>
        <begin position="75"/>
        <end position="99"/>
    </location>
</feature>
<keyword evidence="2" id="KW-1133">Transmembrane helix</keyword>
<feature type="transmembrane region" description="Helical" evidence="2">
    <location>
        <begin position="111"/>
        <end position="128"/>
    </location>
</feature>
<dbReference type="EMBL" id="CAJFCW020000002">
    <property type="protein sequence ID" value="CAG9092465.1"/>
    <property type="molecule type" value="Genomic_DNA"/>
</dbReference>
<evidence type="ECO:0000313" key="4">
    <source>
        <dbReference type="Proteomes" id="UP000614601"/>
    </source>
</evidence>
<reference evidence="3" key="1">
    <citation type="submission" date="2020-09" db="EMBL/GenBank/DDBJ databases">
        <authorList>
            <person name="Kikuchi T."/>
        </authorList>
    </citation>
    <scope>NUCLEOTIDE SEQUENCE</scope>
    <source>
        <strain evidence="3">SH1</strain>
    </source>
</reference>
<comment type="caution">
    <text evidence="3">The sequence shown here is derived from an EMBL/GenBank/DDBJ whole genome shotgun (WGS) entry which is preliminary data.</text>
</comment>
<sequence length="199" mass="22500">MPQHQLHRQQSSTSCQFESFNPSEAHYFCCFGFCHSKTVGVLVFLFELIELISSAVFLFLKSASYNTKEWQSTEVLIIVGVTLVGLIALAISTALLFMGVCCEESTLVIPYMLRQVIMILLLVITGFIKMSWAWHIIPIVFVQMGLLVLSFGTYKYFADKEKFNSTTENAYASRNASQRTNNKAKLSQQSHRLSTIDLC</sequence>
<dbReference type="EMBL" id="CAJFDH010000002">
    <property type="protein sequence ID" value="CAD5210972.1"/>
    <property type="molecule type" value="Genomic_DNA"/>
</dbReference>
<keyword evidence="2" id="KW-0472">Membrane</keyword>
<protein>
    <submittedName>
        <fullName evidence="3">Uncharacterized protein</fullName>
    </submittedName>
</protein>
<dbReference type="Proteomes" id="UP000783686">
    <property type="component" value="Unassembled WGS sequence"/>
</dbReference>